<dbReference type="EMBL" id="CAMKVN010007496">
    <property type="protein sequence ID" value="CAI2191556.1"/>
    <property type="molecule type" value="Genomic_DNA"/>
</dbReference>
<accession>A0A9W4T1X2</accession>
<feature type="non-terminal residue" evidence="1">
    <location>
        <position position="72"/>
    </location>
</feature>
<evidence type="ECO:0000313" key="1">
    <source>
        <dbReference type="EMBL" id="CAI2191556.1"/>
    </source>
</evidence>
<name>A0A9W4T1X2_9GLOM</name>
<protein>
    <submittedName>
        <fullName evidence="1">2492_t:CDS:1</fullName>
    </submittedName>
</protein>
<reference evidence="1" key="1">
    <citation type="submission" date="2022-08" db="EMBL/GenBank/DDBJ databases">
        <authorList>
            <person name="Kallberg Y."/>
            <person name="Tangrot J."/>
            <person name="Rosling A."/>
        </authorList>
    </citation>
    <scope>NUCLEOTIDE SEQUENCE</scope>
    <source>
        <strain evidence="1">Wild A</strain>
    </source>
</reference>
<keyword evidence="2" id="KW-1185">Reference proteome</keyword>
<comment type="caution">
    <text evidence="1">The sequence shown here is derived from an EMBL/GenBank/DDBJ whole genome shotgun (WGS) entry which is preliminary data.</text>
</comment>
<dbReference type="Proteomes" id="UP001153678">
    <property type="component" value="Unassembled WGS sequence"/>
</dbReference>
<gene>
    <name evidence="1" type="ORF">FWILDA_LOCUS15130</name>
</gene>
<organism evidence="1 2">
    <name type="scientific">Funneliformis geosporum</name>
    <dbReference type="NCBI Taxonomy" id="1117311"/>
    <lineage>
        <taxon>Eukaryota</taxon>
        <taxon>Fungi</taxon>
        <taxon>Fungi incertae sedis</taxon>
        <taxon>Mucoromycota</taxon>
        <taxon>Glomeromycotina</taxon>
        <taxon>Glomeromycetes</taxon>
        <taxon>Glomerales</taxon>
        <taxon>Glomeraceae</taxon>
        <taxon>Funneliformis</taxon>
    </lineage>
</organism>
<sequence length="72" mass="8453">IDIVGQEKEFDDIDSYGELKEIIAAEKYLLNNRQQKNKVISQQKLNKGFKHESNMAFHGNKQQTVERARFKN</sequence>
<evidence type="ECO:0000313" key="2">
    <source>
        <dbReference type="Proteomes" id="UP001153678"/>
    </source>
</evidence>
<proteinExistence type="predicted"/>
<dbReference type="AlphaFoldDB" id="A0A9W4T1X2"/>